<comment type="caution">
    <text evidence="2">The sequence shown here is derived from an EMBL/GenBank/DDBJ whole genome shotgun (WGS) entry which is preliminary data.</text>
</comment>
<evidence type="ECO:0000313" key="3">
    <source>
        <dbReference type="Proteomes" id="UP000327013"/>
    </source>
</evidence>
<dbReference type="SUPFAM" id="SSF51658">
    <property type="entry name" value="Xylose isomerase-like"/>
    <property type="match status" value="1"/>
</dbReference>
<name>A0A5N6KSJ7_9ROSI</name>
<dbReference type="AlphaFoldDB" id="A0A5N6KSJ7"/>
<dbReference type="PANTHER" id="PTHR12110:SF38">
    <property type="entry name" value="DIOXYGENASE, PUTATIVE (AFU_ORTHOLOGUE AFUA_6G00240)-RELATED"/>
    <property type="match status" value="1"/>
</dbReference>
<dbReference type="Pfam" id="PF01261">
    <property type="entry name" value="AP_endonuc_2"/>
    <property type="match status" value="1"/>
</dbReference>
<sequence length="343" mass="38207">MSLEHHSAIASISLGWHPLHTLERKLHAASSAGYDGIEIFYSDLEKFAQIRKISVIDAANLARDLCAKSNLSIISLCSFDNFEGMPTPLADRLRVADHWVSVARALGAPIVQVPATYDPASRDVPEDVMIKELQALADSGVGNPVDGTATITFAYEFMGWSVHVATWQDALRYSRQVARPNFGLCFDTYHILSRLWGDCTRADGRVPGGDEALSTSIQGILRDMRPEDIVFVQLSDVEKMEPPLDPKKLQQGQHYSAAWCSWGRLFPLEQELGAYMPMEQLCRVLLHDLGWSGWVSMETFHRHMADEDVGPEVLAKRGMQSWAKLCQLTGIEHSQQSKPTLTS</sequence>
<dbReference type="EMBL" id="VIBQ01000010">
    <property type="protein sequence ID" value="KAB8338881.1"/>
    <property type="molecule type" value="Genomic_DNA"/>
</dbReference>
<dbReference type="InterPro" id="IPR013022">
    <property type="entry name" value="Xyl_isomerase-like_TIM-brl"/>
</dbReference>
<evidence type="ECO:0000313" key="2">
    <source>
        <dbReference type="EMBL" id="KAB8338881.1"/>
    </source>
</evidence>
<dbReference type="Gene3D" id="3.20.20.150">
    <property type="entry name" value="Divalent-metal-dependent TIM barrel enzymes"/>
    <property type="match status" value="1"/>
</dbReference>
<evidence type="ECO:0000259" key="1">
    <source>
        <dbReference type="Pfam" id="PF01261"/>
    </source>
</evidence>
<dbReference type="OrthoDB" id="5360893at2759"/>
<accession>A0A5N6KSJ7</accession>
<keyword evidence="3" id="KW-1185">Reference proteome</keyword>
<organism evidence="2 3">
    <name type="scientific">Carpinus fangiana</name>
    <dbReference type="NCBI Taxonomy" id="176857"/>
    <lineage>
        <taxon>Eukaryota</taxon>
        <taxon>Viridiplantae</taxon>
        <taxon>Streptophyta</taxon>
        <taxon>Embryophyta</taxon>
        <taxon>Tracheophyta</taxon>
        <taxon>Spermatophyta</taxon>
        <taxon>Magnoliopsida</taxon>
        <taxon>eudicotyledons</taxon>
        <taxon>Gunneridae</taxon>
        <taxon>Pentapetalae</taxon>
        <taxon>rosids</taxon>
        <taxon>fabids</taxon>
        <taxon>Fagales</taxon>
        <taxon>Betulaceae</taxon>
        <taxon>Carpinus</taxon>
    </lineage>
</organism>
<dbReference type="InterPro" id="IPR050312">
    <property type="entry name" value="IolE/XylAMocC-like"/>
</dbReference>
<dbReference type="InterPro" id="IPR036237">
    <property type="entry name" value="Xyl_isomerase-like_sf"/>
</dbReference>
<gene>
    <name evidence="2" type="ORF">FH972_021825</name>
</gene>
<feature type="domain" description="Xylose isomerase-like TIM barrel" evidence="1">
    <location>
        <begin position="27"/>
        <end position="322"/>
    </location>
</feature>
<protein>
    <recommendedName>
        <fullName evidence="1">Xylose isomerase-like TIM barrel domain-containing protein</fullName>
    </recommendedName>
</protein>
<dbReference type="PANTHER" id="PTHR12110">
    <property type="entry name" value="HYDROXYPYRUVATE ISOMERASE"/>
    <property type="match status" value="1"/>
</dbReference>
<dbReference type="Proteomes" id="UP000327013">
    <property type="component" value="Unassembled WGS sequence"/>
</dbReference>
<reference evidence="2 3" key="1">
    <citation type="submission" date="2019-06" db="EMBL/GenBank/DDBJ databases">
        <title>A chromosomal-level reference genome of Carpinus fangiana (Coryloideae, Betulaceae).</title>
        <authorList>
            <person name="Yang X."/>
            <person name="Wang Z."/>
            <person name="Zhang L."/>
            <person name="Hao G."/>
            <person name="Liu J."/>
            <person name="Yang Y."/>
        </authorList>
    </citation>
    <scope>NUCLEOTIDE SEQUENCE [LARGE SCALE GENOMIC DNA]</scope>
    <source>
        <strain evidence="2">Cfa_2016G</strain>
        <tissue evidence="2">Leaf</tissue>
    </source>
</reference>
<proteinExistence type="predicted"/>